<proteinExistence type="predicted"/>
<keyword evidence="1" id="KW-0812">Transmembrane</keyword>
<evidence type="ECO:0000256" key="1">
    <source>
        <dbReference type="SAM" id="Phobius"/>
    </source>
</evidence>
<keyword evidence="1" id="KW-1133">Transmembrane helix</keyword>
<organism evidence="2 3">
    <name type="scientific">Eiseniibacteriota bacterium</name>
    <dbReference type="NCBI Taxonomy" id="2212470"/>
    <lineage>
        <taxon>Bacteria</taxon>
        <taxon>Candidatus Eiseniibacteriota</taxon>
    </lineage>
</organism>
<accession>A0A538SCG3</accession>
<gene>
    <name evidence="2" type="ORF">E6K73_10605</name>
</gene>
<evidence type="ECO:0000313" key="2">
    <source>
        <dbReference type="EMBL" id="TMQ49052.1"/>
    </source>
</evidence>
<sequence>MSGLRCLAFRALAAVLISGPWLALAWGEPLSDSLPSSRGSGSVAESAPAPPATEAACCGDPDVPSYGTKIDFGSLPSGQEVTTQFRSLGVLFGHGGSSSAAATYVYPDGSRPPCPTRLVLSAAPHYSGWEFFLFVDPAQAKWATVDKVGASVGYCDAAHSCFLAAYDVDGNLVGIDRNPDPGFAFLSVQSSYHNISCVLIGDCAAGQPTCTPDPSGSATNCVTFSTPTSIARSLPPPSSVPMPTAPLPAPMTGSTGQVLLAAILIVSGIWGVAFARRRARA</sequence>
<dbReference type="AlphaFoldDB" id="A0A538SCG3"/>
<comment type="caution">
    <text evidence="2">The sequence shown here is derived from an EMBL/GenBank/DDBJ whole genome shotgun (WGS) entry which is preliminary data.</text>
</comment>
<protein>
    <submittedName>
        <fullName evidence="2">Uncharacterized protein</fullName>
    </submittedName>
</protein>
<reference evidence="2 3" key="1">
    <citation type="journal article" date="2019" name="Nat. Microbiol.">
        <title>Mediterranean grassland soil C-N compound turnover is dependent on rainfall and depth, and is mediated by genomically divergent microorganisms.</title>
        <authorList>
            <person name="Diamond S."/>
            <person name="Andeer P.F."/>
            <person name="Li Z."/>
            <person name="Crits-Christoph A."/>
            <person name="Burstein D."/>
            <person name="Anantharaman K."/>
            <person name="Lane K.R."/>
            <person name="Thomas B.C."/>
            <person name="Pan C."/>
            <person name="Northen T.R."/>
            <person name="Banfield J.F."/>
        </authorList>
    </citation>
    <scope>NUCLEOTIDE SEQUENCE [LARGE SCALE GENOMIC DNA]</scope>
    <source>
        <strain evidence="2">WS_3</strain>
    </source>
</reference>
<dbReference type="Proteomes" id="UP000320184">
    <property type="component" value="Unassembled WGS sequence"/>
</dbReference>
<feature type="transmembrane region" description="Helical" evidence="1">
    <location>
        <begin position="258"/>
        <end position="275"/>
    </location>
</feature>
<evidence type="ECO:0000313" key="3">
    <source>
        <dbReference type="Proteomes" id="UP000320184"/>
    </source>
</evidence>
<dbReference type="EMBL" id="VBOT01000128">
    <property type="protein sequence ID" value="TMQ49052.1"/>
    <property type="molecule type" value="Genomic_DNA"/>
</dbReference>
<keyword evidence="1" id="KW-0472">Membrane</keyword>
<name>A0A538SCG3_UNCEI</name>